<evidence type="ECO:0000259" key="7">
    <source>
        <dbReference type="Pfam" id="PF09210"/>
    </source>
</evidence>
<dbReference type="SUPFAM" id="SSF53756">
    <property type="entry name" value="UDP-Glycosyltransferase/glycogen phosphorylase"/>
    <property type="match status" value="1"/>
</dbReference>
<dbReference type="InterPro" id="IPR004300">
    <property type="entry name" value="Glyco_hydro_57_N"/>
</dbReference>
<evidence type="ECO:0000256" key="2">
    <source>
        <dbReference type="ARBA" id="ARBA00009481"/>
    </source>
</evidence>
<keyword evidence="3 4" id="KW-0119">Carbohydrate metabolism</keyword>
<evidence type="ECO:0000256" key="4">
    <source>
        <dbReference type="RuleBase" id="RU361196"/>
    </source>
</evidence>
<dbReference type="Gene3D" id="1.20.1430.10">
    <property type="entry name" value="Families 57/38 glycoside transferase, middle domain"/>
    <property type="match status" value="1"/>
</dbReference>
<organism evidence="9 10">
    <name type="scientific">Bacillus suaedaesalsae</name>
    <dbReference type="NCBI Taxonomy" id="2810349"/>
    <lineage>
        <taxon>Bacteria</taxon>
        <taxon>Bacillati</taxon>
        <taxon>Bacillota</taxon>
        <taxon>Bacilli</taxon>
        <taxon>Bacillales</taxon>
        <taxon>Bacillaceae</taxon>
        <taxon>Bacillus</taxon>
    </lineage>
</organism>
<dbReference type="InterPro" id="IPR001296">
    <property type="entry name" value="Glyco_trans_1"/>
</dbReference>
<evidence type="ECO:0000256" key="1">
    <source>
        <dbReference type="ARBA" id="ARBA00006821"/>
    </source>
</evidence>
<dbReference type="InterPro" id="IPR040042">
    <property type="entry name" value="Branching_enz_MT3115-like"/>
</dbReference>
<comment type="similarity">
    <text evidence="1 4">Belongs to the glycosyl hydrolase 57 family.</text>
</comment>
<dbReference type="Gene3D" id="3.20.110.10">
    <property type="entry name" value="Glycoside hydrolase 38, N terminal domain"/>
    <property type="match status" value="1"/>
</dbReference>
<dbReference type="Gene3D" id="3.40.50.2000">
    <property type="entry name" value="Glycogen Phosphorylase B"/>
    <property type="match status" value="2"/>
</dbReference>
<evidence type="ECO:0000259" key="5">
    <source>
        <dbReference type="Pfam" id="PF00534"/>
    </source>
</evidence>
<proteinExistence type="inferred from homology"/>
<feature type="domain" description="1,4-alpha-glucan branching enzyme C-terminal" evidence="7">
    <location>
        <begin position="416"/>
        <end position="514"/>
    </location>
</feature>
<reference evidence="9 10" key="1">
    <citation type="submission" date="2021-02" db="EMBL/GenBank/DDBJ databases">
        <title>Bacillus sp. RD4P76, an endophyte from a halophyte.</title>
        <authorList>
            <person name="Sun J.-Q."/>
        </authorList>
    </citation>
    <scope>NUCLEOTIDE SEQUENCE [LARGE SCALE GENOMIC DNA]</scope>
    <source>
        <strain evidence="9 10">RD4P76</strain>
    </source>
</reference>
<dbReference type="SUPFAM" id="SSF88688">
    <property type="entry name" value="Families 57/38 glycoside transferase middle domain"/>
    <property type="match status" value="1"/>
</dbReference>
<protein>
    <submittedName>
        <fullName evidence="9">DUF1957 domain-containing protein</fullName>
    </submittedName>
</protein>
<accession>A0ABS2DGU1</accession>
<dbReference type="Pfam" id="PF03065">
    <property type="entry name" value="Glyco_hydro_57"/>
    <property type="match status" value="1"/>
</dbReference>
<keyword evidence="10" id="KW-1185">Reference proteome</keyword>
<evidence type="ECO:0000313" key="9">
    <source>
        <dbReference type="EMBL" id="MBM6617250.1"/>
    </source>
</evidence>
<dbReference type="CDD" id="cd10792">
    <property type="entry name" value="GH57N_AmyC_like"/>
    <property type="match status" value="1"/>
</dbReference>
<dbReference type="SUPFAM" id="SSF88713">
    <property type="entry name" value="Glycoside hydrolase/deacetylase"/>
    <property type="match status" value="1"/>
</dbReference>
<dbReference type="InterPro" id="IPR011330">
    <property type="entry name" value="Glyco_hydro/deAcase_b/a-brl"/>
</dbReference>
<dbReference type="RefSeq" id="WP_204202630.1">
    <property type="nucleotide sequence ID" value="NZ_JAFELM010000021.1"/>
</dbReference>
<name>A0ABS2DGU1_9BACI</name>
<dbReference type="EMBL" id="JAFELM010000021">
    <property type="protein sequence ID" value="MBM6617250.1"/>
    <property type="molecule type" value="Genomic_DNA"/>
</dbReference>
<dbReference type="Pfam" id="PF00534">
    <property type="entry name" value="Glycos_transf_1"/>
    <property type="match status" value="1"/>
</dbReference>
<dbReference type="Proteomes" id="UP001518925">
    <property type="component" value="Unassembled WGS sequence"/>
</dbReference>
<gene>
    <name evidence="9" type="ORF">JR050_06120</name>
</gene>
<dbReference type="InterPro" id="IPR028995">
    <property type="entry name" value="Glyco_hydro_57/38_cen_sf"/>
</dbReference>
<comment type="caution">
    <text evidence="9">The sequence shown here is derived from an EMBL/GenBank/DDBJ whole genome shotgun (WGS) entry which is preliminary data.</text>
</comment>
<dbReference type="InterPro" id="IPR028098">
    <property type="entry name" value="Glyco_trans_4-like_N"/>
</dbReference>
<evidence type="ECO:0000313" key="10">
    <source>
        <dbReference type="Proteomes" id="UP001518925"/>
    </source>
</evidence>
<dbReference type="Pfam" id="PF13439">
    <property type="entry name" value="Glyco_transf_4"/>
    <property type="match status" value="1"/>
</dbReference>
<dbReference type="InterPro" id="IPR037090">
    <property type="entry name" value="57_glycoside_trans_central"/>
</dbReference>
<feature type="domain" description="Glycosyltransferase subfamily 4-like N-terminal" evidence="8">
    <location>
        <begin position="548"/>
        <end position="721"/>
    </location>
</feature>
<dbReference type="CDD" id="cd03801">
    <property type="entry name" value="GT4_PimA-like"/>
    <property type="match status" value="1"/>
</dbReference>
<feature type="domain" description="Glycoside hydrolase family 57 N-terminal" evidence="6">
    <location>
        <begin position="8"/>
        <end position="328"/>
    </location>
</feature>
<dbReference type="PANTHER" id="PTHR41695">
    <property type="entry name" value="1,4-ALPHA-GLUCAN BRANCHING ENZYME RV3031-RELATED"/>
    <property type="match status" value="1"/>
</dbReference>
<evidence type="ECO:0000256" key="3">
    <source>
        <dbReference type="ARBA" id="ARBA00023277"/>
    </source>
</evidence>
<feature type="domain" description="Glycosyl transferase family 1" evidence="5">
    <location>
        <begin position="739"/>
        <end position="897"/>
    </location>
</feature>
<evidence type="ECO:0000259" key="6">
    <source>
        <dbReference type="Pfam" id="PF03065"/>
    </source>
</evidence>
<dbReference type="InterPro" id="IPR027291">
    <property type="entry name" value="Glyco_hydro_38_N_sf"/>
</dbReference>
<dbReference type="Pfam" id="PF09210">
    <property type="entry name" value="BE_C"/>
    <property type="match status" value="1"/>
</dbReference>
<dbReference type="PANTHER" id="PTHR41695:SF1">
    <property type="entry name" value="1,4-ALPHA-GLUCAN BRANCHING ENZYME TK1436"/>
    <property type="match status" value="1"/>
</dbReference>
<evidence type="ECO:0000259" key="8">
    <source>
        <dbReference type="Pfam" id="PF13439"/>
    </source>
</evidence>
<dbReference type="InterPro" id="IPR015293">
    <property type="entry name" value="BE_C"/>
</dbReference>
<sequence>MGFMYVNFVLHAHLPYVRHREANRLEERWLYEAMTECYIPLLWQLEKDDHLQKWTISFSPPLMEMLADPLVQRRYLLYLEQTESLLRKEKELATSLEEQSVVSFYEARYEKIRTTFLKWNQNILEGFKYHYNGGKIECITSSATHTFLPYLQTKQGVHMQVKHGITCFEKHFGKRPNGMWLPECAYTPGIDAILHREGIRFAFVDEHAMNFADPTPSKGAGAPVYSPHGVALFARNHDISNRIWSSSYGYPGDHHYREFYRDIAYDRDWDYIAPYVHPDGIRIDTGIKMHRITGNTEYKEIYNHEVARQKVKEHANHFASVLQEHRTKYGDQSFPPHIVTLPFDAELFGHWWFEGPEFFHEVISNQLDDIEYITPTDYINRHYRDLETSHFTFSTWGREGYGDVWLNEKNEWMYRHLHTMETNLVEAVSSMDLSQPLIVMAMKQLCREWMLATSSDWAFIVDNESASQYATNRCKEHIKRFHTIMKELEHGRLSEQFINSLEADYPFMKEIDLSILQSPHDEFVKNEQTPSAAKKVLLLSWEFPPRMIGGLARHVYELSKSLVQLGQEVYVITAKEGDSPEYELVDGIHVYRVKGYQPHSEDFLHWIGGLNLSMVERVLELSKRINFDVIHAHDWLVESSAITLKKALNIPLVATIHATEHGRNGGIHTPLQTAISEKERLLIQKADTIIVCSDYMKQEVSSIEREALAKIEVIPNGVDRSFFTEKPVEGKNYIWENFIHDQLVVFSMGRLVPEKGFQTIIDAAPQIIDKVPNVTFIIAGTGPLEKRYHDEIVEKNLQDYVHMIGFVEDDERNALLRTCDVSVFPSLYEPFGIAALEAMIAKKPVVVSRTGGLISFVKNGVTGISVTPGSSEELTKAIHVLLTNKKLSEKLAENGQKTAYLQYNWDRIGERTVTQYQNLIGIYETV</sequence>
<comment type="similarity">
    <text evidence="2">Belongs to the glycosyltransferase group 1 family. Glycosyltransferase 4 subfamily.</text>
</comment>